<protein>
    <recommendedName>
        <fullName evidence="2">Bacteriophage T5 Orf172 DNA-binding domain-containing protein</fullName>
    </recommendedName>
</protein>
<dbReference type="EMBL" id="BKAW01000005">
    <property type="protein sequence ID" value="GEQ02856.1"/>
    <property type="molecule type" value="Genomic_DNA"/>
</dbReference>
<evidence type="ECO:0000313" key="3">
    <source>
        <dbReference type="EMBL" id="GEQ02856.1"/>
    </source>
</evidence>
<evidence type="ECO:0000259" key="2">
    <source>
        <dbReference type="SMART" id="SM00974"/>
    </source>
</evidence>
<dbReference type="InterPro" id="IPR025280">
    <property type="entry name" value="SNIPE"/>
</dbReference>
<dbReference type="Pfam" id="PF10544">
    <property type="entry name" value="T5orf172"/>
    <property type="match status" value="1"/>
</dbReference>
<sequence length="540" mass="64834">MGYYKNDYELFLKKFNNVDDVILSSKGTFRYKTVDKNGSYFLTETDMYFIREKDDFAYKIPFTDISIHERKKKNLKDDLYLNYGETLSTKVTMFDSGTYEAVIVLIKIAKPLADEKANIDKQRNDIKKEQRKIELENQEKIKAELDKIHSLKVETEAEILEKENKISDLDYKIRYKQKELNKILKQLDDTQLENDFKDIFIRHFEEKITSSEINDKLSLLNLDEKDYIKNNNAVLHYGYEERKSYINSQVKQILRSFDTECNYFFSNLTFRNYETYHNKIIKAYETLNRIYKVDDVELTKEYLQIKLEKLNLIYEKEKKLEHEREIQKEIKEQMKEEERVRRELETERKKLEKEERQFSKEVNSLFKRLEKSNNDIEKELYAEKIKQLESKLQALEEDKKDVINRETNTRAGYVYVISNIGSFGEDVFKIGMTRRLEPYDRVKELGDASVPFGFDVHAMIFSDDAPKLENTLHRHFRDREINKVNHRKEFFRVNIDEIEHIVKTEHNNTVEFTKIPQAVQYWESQNLSNNEKLIETTNLK</sequence>
<dbReference type="Pfam" id="PF13250">
    <property type="entry name" value="SNIPE"/>
    <property type="match status" value="1"/>
</dbReference>
<organism evidence="3 4">
    <name type="scientific">Staphylococcus ureilyticus</name>
    <name type="common">Staphylococcus cohnii subsp. urealyticus</name>
    <dbReference type="NCBI Taxonomy" id="94138"/>
    <lineage>
        <taxon>Bacteria</taxon>
        <taxon>Bacillati</taxon>
        <taxon>Bacillota</taxon>
        <taxon>Bacilli</taxon>
        <taxon>Bacillales</taxon>
        <taxon>Staphylococcaceae</taxon>
        <taxon>Staphylococcus</taxon>
        <taxon>Staphylococcus cohnii species complex</taxon>
    </lineage>
</organism>
<dbReference type="AlphaFoldDB" id="A0AB34AHT6"/>
<feature type="coiled-coil region" evidence="1">
    <location>
        <begin position="112"/>
        <end position="146"/>
    </location>
</feature>
<evidence type="ECO:0000256" key="1">
    <source>
        <dbReference type="SAM" id="Coils"/>
    </source>
</evidence>
<reference evidence="3 4" key="1">
    <citation type="submission" date="2019-07" db="EMBL/GenBank/DDBJ databases">
        <title>Whole genome shotgun sequence of Staphylococcus cohnii subsp. urealyticus NBRC 109766.</title>
        <authorList>
            <person name="Hosoyama A."/>
            <person name="Uohara A."/>
            <person name="Ohji S."/>
            <person name="Ichikawa N."/>
        </authorList>
    </citation>
    <scope>NUCLEOTIDE SEQUENCE [LARGE SCALE GENOMIC DNA]</scope>
    <source>
        <strain evidence="3 4">NBRC 109766</strain>
    </source>
</reference>
<comment type="caution">
    <text evidence="3">The sequence shown here is derived from an EMBL/GenBank/DDBJ whole genome shotgun (WGS) entry which is preliminary data.</text>
</comment>
<keyword evidence="4" id="KW-1185">Reference proteome</keyword>
<name>A0AB34AHT6_STAUR</name>
<dbReference type="Proteomes" id="UP000321839">
    <property type="component" value="Unassembled WGS sequence"/>
</dbReference>
<dbReference type="SMART" id="SM00974">
    <property type="entry name" value="T5orf172"/>
    <property type="match status" value="1"/>
</dbReference>
<keyword evidence="1" id="KW-0175">Coiled coil</keyword>
<gene>
    <name evidence="3" type="ORF">SCO02_12970</name>
</gene>
<dbReference type="InterPro" id="IPR018306">
    <property type="entry name" value="Phage_T5_Orf172_DNA-bd"/>
</dbReference>
<feature type="domain" description="Bacteriophage T5 Orf172 DNA-binding" evidence="2">
    <location>
        <begin position="422"/>
        <end position="505"/>
    </location>
</feature>
<proteinExistence type="predicted"/>
<accession>A0AB34AHT6</accession>
<feature type="coiled-coil region" evidence="1">
    <location>
        <begin position="317"/>
        <end position="405"/>
    </location>
</feature>
<evidence type="ECO:0000313" key="4">
    <source>
        <dbReference type="Proteomes" id="UP000321839"/>
    </source>
</evidence>